<evidence type="ECO:0000313" key="3">
    <source>
        <dbReference type="EnsemblMetazoa" id="ASIC010644-PA"/>
    </source>
</evidence>
<accession>A0A084VY44</accession>
<evidence type="ECO:0000313" key="2">
    <source>
        <dbReference type="EMBL" id="KFB42888.1"/>
    </source>
</evidence>
<evidence type="ECO:0000256" key="1">
    <source>
        <dbReference type="SAM" id="MobiDB-lite"/>
    </source>
</evidence>
<dbReference type="EMBL" id="ATLV01018276">
    <property type="status" value="NOT_ANNOTATED_CDS"/>
    <property type="molecule type" value="Genomic_DNA"/>
</dbReference>
<dbReference type="EnsemblMetazoa" id="ASIC010644-RA">
    <property type="protein sequence ID" value="ASIC010644-PA"/>
    <property type="gene ID" value="ASIC010644"/>
</dbReference>
<reference evidence="2 4" key="1">
    <citation type="journal article" date="2014" name="BMC Genomics">
        <title>Genome sequence of Anopheles sinensis provides insight into genetics basis of mosquito competence for malaria parasites.</title>
        <authorList>
            <person name="Zhou D."/>
            <person name="Zhang D."/>
            <person name="Ding G."/>
            <person name="Shi L."/>
            <person name="Hou Q."/>
            <person name="Ye Y."/>
            <person name="Xu Y."/>
            <person name="Zhou H."/>
            <person name="Xiong C."/>
            <person name="Li S."/>
            <person name="Yu J."/>
            <person name="Hong S."/>
            <person name="Yu X."/>
            <person name="Zou P."/>
            <person name="Chen C."/>
            <person name="Chang X."/>
            <person name="Wang W."/>
            <person name="Lv Y."/>
            <person name="Sun Y."/>
            <person name="Ma L."/>
            <person name="Shen B."/>
            <person name="Zhu C."/>
        </authorList>
    </citation>
    <scope>NUCLEOTIDE SEQUENCE [LARGE SCALE GENOMIC DNA]</scope>
</reference>
<evidence type="ECO:0000313" key="4">
    <source>
        <dbReference type="Proteomes" id="UP000030765"/>
    </source>
</evidence>
<keyword evidence="4" id="KW-1185">Reference proteome</keyword>
<name>A0A084VY44_ANOSI</name>
<gene>
    <name evidence="2" type="ORF">ZHAS_00010644</name>
</gene>
<feature type="region of interest" description="Disordered" evidence="1">
    <location>
        <begin position="45"/>
        <end position="67"/>
    </location>
</feature>
<organism evidence="2">
    <name type="scientific">Anopheles sinensis</name>
    <name type="common">Mosquito</name>
    <dbReference type="NCBI Taxonomy" id="74873"/>
    <lineage>
        <taxon>Eukaryota</taxon>
        <taxon>Metazoa</taxon>
        <taxon>Ecdysozoa</taxon>
        <taxon>Arthropoda</taxon>
        <taxon>Hexapoda</taxon>
        <taxon>Insecta</taxon>
        <taxon>Pterygota</taxon>
        <taxon>Neoptera</taxon>
        <taxon>Endopterygota</taxon>
        <taxon>Diptera</taxon>
        <taxon>Nematocera</taxon>
        <taxon>Culicoidea</taxon>
        <taxon>Culicidae</taxon>
        <taxon>Anophelinae</taxon>
        <taxon>Anopheles</taxon>
    </lineage>
</organism>
<dbReference type="Proteomes" id="UP000030765">
    <property type="component" value="Unassembled WGS sequence"/>
</dbReference>
<reference evidence="3" key="2">
    <citation type="submission" date="2020-05" db="UniProtKB">
        <authorList>
            <consortium name="EnsemblMetazoa"/>
        </authorList>
    </citation>
    <scope>IDENTIFICATION</scope>
</reference>
<proteinExistence type="predicted"/>
<protein>
    <submittedName>
        <fullName evidence="2 3">Acyl-CoA thioesterase II TesB1</fullName>
    </submittedName>
</protein>
<feature type="region of interest" description="Disordered" evidence="1">
    <location>
        <begin position="87"/>
        <end position="110"/>
    </location>
</feature>
<sequence>MVGKKRRGRDPGLTVKVENGIKSTTNYLFCFPGCEASMSVDIDRHTGRTKQTHQVNEPPVGDRETRRPATIVVCGLEEVIQSKRGCDGSLLQSTTDDDSRSMRDKSIDFY</sequence>
<dbReference type="AlphaFoldDB" id="A0A084VY44"/>
<dbReference type="EMBL" id="KE525226">
    <property type="protein sequence ID" value="KFB42888.1"/>
    <property type="molecule type" value="Genomic_DNA"/>
</dbReference>
<dbReference type="VEuPathDB" id="VectorBase:ASIC010644"/>
<feature type="compositionally biased region" description="Basic and acidic residues" evidence="1">
    <location>
        <begin position="97"/>
        <end position="110"/>
    </location>
</feature>